<comment type="caution">
    <text evidence="4">The sequence shown here is derived from an EMBL/GenBank/DDBJ whole genome shotgun (WGS) entry which is preliminary data.</text>
</comment>
<organism evidence="4">
    <name type="scientific">Ignisphaera aggregans</name>
    <dbReference type="NCBI Taxonomy" id="334771"/>
    <lineage>
        <taxon>Archaea</taxon>
        <taxon>Thermoproteota</taxon>
        <taxon>Thermoprotei</taxon>
        <taxon>Desulfurococcales</taxon>
        <taxon>Desulfurococcaceae</taxon>
        <taxon>Ignisphaera</taxon>
    </lineage>
</organism>
<name>A0A7C4NNW0_9CREN</name>
<evidence type="ECO:0000259" key="2">
    <source>
        <dbReference type="Pfam" id="PF17884"/>
    </source>
</evidence>
<feature type="domain" description="DUF5591" evidence="2">
    <location>
        <begin position="51"/>
        <end position="190"/>
    </location>
</feature>
<dbReference type="EMBL" id="DTBD01000009">
    <property type="protein sequence ID" value="HGQ63870.1"/>
    <property type="molecule type" value="Genomic_DNA"/>
</dbReference>
<dbReference type="Gene3D" id="3.40.50.10630">
    <property type="entry name" value="Uracil-DNA glycosylase-like"/>
    <property type="match status" value="1"/>
</dbReference>
<proteinExistence type="predicted"/>
<gene>
    <name evidence="4" type="ORF">ENU08_01320</name>
    <name evidence="3" type="ORF">ENU41_07470</name>
</gene>
<evidence type="ECO:0000256" key="1">
    <source>
        <dbReference type="ARBA" id="ARBA00022694"/>
    </source>
</evidence>
<reference evidence="4" key="1">
    <citation type="journal article" date="2020" name="mSystems">
        <title>Genome- and Community-Level Interaction Insights into Carbon Utilization and Element Cycling Functions of Hydrothermarchaeota in Hydrothermal Sediment.</title>
        <authorList>
            <person name="Zhou Z."/>
            <person name="Liu Y."/>
            <person name="Xu W."/>
            <person name="Pan J."/>
            <person name="Luo Z.H."/>
            <person name="Li M."/>
        </authorList>
    </citation>
    <scope>NUCLEOTIDE SEQUENCE [LARGE SCALE GENOMIC DNA]</scope>
    <source>
        <strain evidence="4">SpSt-637</strain>
        <strain evidence="3">SpSt-667</strain>
    </source>
</reference>
<accession>A0A7C4NNW0</accession>
<evidence type="ECO:0000313" key="4">
    <source>
        <dbReference type="EMBL" id="HGQ63870.1"/>
    </source>
</evidence>
<dbReference type="SUPFAM" id="SSF52141">
    <property type="entry name" value="Uracil-DNA glycosylase-like"/>
    <property type="match status" value="1"/>
</dbReference>
<dbReference type="GO" id="GO:0008033">
    <property type="term" value="P:tRNA processing"/>
    <property type="evidence" value="ECO:0007669"/>
    <property type="project" value="UniProtKB-KW"/>
</dbReference>
<dbReference type="InterPro" id="IPR040777">
    <property type="entry name" value="DUF5591"/>
</dbReference>
<evidence type="ECO:0000313" key="3">
    <source>
        <dbReference type="EMBL" id="HGQ36494.1"/>
    </source>
</evidence>
<sequence length="226" mass="26371">MLCTIVKMYIDYLYQELGKEPAELILSFPPGIKILRNSTQNLFEHPHVVLWHNFLFNHFDPRVCSKPYAIIMPCSSIKPYRVSPTHVIIDSILFKNGVTDYVQVYVLSEPMILVPRELDIYYPFANYDYPVNELTPRYREKFVELLSMILPKLKYHRKIIAVLPKHHLSILLDSLKEVGEEFDLTVIEYGKRAFQSIKIAAITVINYVKSDEPLIGYTIPKHLQSE</sequence>
<keyword evidence="1" id="KW-0819">tRNA processing</keyword>
<dbReference type="EMBL" id="DTCK01000041">
    <property type="protein sequence ID" value="HGQ36494.1"/>
    <property type="molecule type" value="Genomic_DNA"/>
</dbReference>
<dbReference type="Pfam" id="PF17884">
    <property type="entry name" value="DUF5591"/>
    <property type="match status" value="1"/>
</dbReference>
<protein>
    <recommendedName>
        <fullName evidence="2">DUF5591 domain-containing protein</fullName>
    </recommendedName>
</protein>
<dbReference type="AlphaFoldDB" id="A0A7C4NNW0"/>
<dbReference type="InterPro" id="IPR036895">
    <property type="entry name" value="Uracil-DNA_glycosylase-like_sf"/>
</dbReference>